<accession>A0ABD0ZC52</accession>
<evidence type="ECO:0000256" key="10">
    <source>
        <dbReference type="ARBA" id="ARBA00023163"/>
    </source>
</evidence>
<protein>
    <recommendedName>
        <fullName evidence="14">Bifunctional lysine-specific demethylase and histidyl-hydroxylase</fullName>
        <ecNumber evidence="14">1.14.11.27</ecNumber>
    </recommendedName>
</protein>
<dbReference type="EC" id="1.14.11.27" evidence="14"/>
<keyword evidence="17" id="KW-1185">Reference proteome</keyword>
<dbReference type="GO" id="GO:0005634">
    <property type="term" value="C:nucleus"/>
    <property type="evidence" value="ECO:0007669"/>
    <property type="project" value="UniProtKB-SubCell"/>
</dbReference>
<dbReference type="PROSITE" id="PS51184">
    <property type="entry name" value="JMJC"/>
    <property type="match status" value="1"/>
</dbReference>
<evidence type="ECO:0000256" key="6">
    <source>
        <dbReference type="ARBA" id="ARBA00022964"/>
    </source>
</evidence>
<dbReference type="Gene3D" id="1.10.10.1500">
    <property type="entry name" value="JmjC domain-containing ribosomal oxygenase (ROX), dimer domain"/>
    <property type="match status" value="1"/>
</dbReference>
<dbReference type="SUPFAM" id="SSF51197">
    <property type="entry name" value="Clavaminate synthase-like"/>
    <property type="match status" value="1"/>
</dbReference>
<evidence type="ECO:0000256" key="12">
    <source>
        <dbReference type="ARBA" id="ARBA00025670"/>
    </source>
</evidence>
<keyword evidence="3" id="KW-0678">Repressor</keyword>
<evidence type="ECO:0000256" key="14">
    <source>
        <dbReference type="RuleBase" id="RU366061"/>
    </source>
</evidence>
<evidence type="ECO:0000256" key="4">
    <source>
        <dbReference type="ARBA" id="ARBA00022723"/>
    </source>
</evidence>
<dbReference type="InterPro" id="IPR039994">
    <property type="entry name" value="NO66-like"/>
</dbReference>
<proteinExistence type="inferred from homology"/>
<keyword evidence="6 14" id="KW-0223">Dioxygenase</keyword>
<dbReference type="Pfam" id="PF21233">
    <property type="entry name" value="WHD_RIOX1"/>
    <property type="match status" value="1"/>
</dbReference>
<keyword evidence="8 14" id="KW-0408">Iron</keyword>
<evidence type="ECO:0000256" key="1">
    <source>
        <dbReference type="ARBA" id="ARBA00004123"/>
    </source>
</evidence>
<comment type="function">
    <text evidence="12">Oxygenase that can act as both a histone lysine demethylase and a ribosomal histidine hydroxylase. Specifically demethylates 'Lys-4' (H3K4me) and 'Lys-36' (H3K36me) of histone H3, thereby playing a central role in histone code.</text>
</comment>
<evidence type="ECO:0000256" key="3">
    <source>
        <dbReference type="ARBA" id="ARBA00022491"/>
    </source>
</evidence>
<comment type="caution">
    <text evidence="16">The sequence shown here is derived from an EMBL/GenBank/DDBJ whole genome shotgun (WGS) entry which is preliminary data.</text>
</comment>
<comment type="similarity">
    <text evidence="2">Belongs to the ROX family. NO66 subfamily.</text>
</comment>
<comment type="cofactor">
    <cofactor evidence="14">
        <name>Fe(2+)</name>
        <dbReference type="ChEBI" id="CHEBI:29033"/>
    </cofactor>
    <text evidence="14">Binds 1 Fe(2+) ion per subunit.</text>
</comment>
<dbReference type="Pfam" id="PF08007">
    <property type="entry name" value="JmjC_2"/>
    <property type="match status" value="1"/>
</dbReference>
<dbReference type="AlphaFoldDB" id="A0ABD0ZC52"/>
<dbReference type="Proteomes" id="UP001558652">
    <property type="component" value="Unassembled WGS sequence"/>
</dbReference>
<dbReference type="InterPro" id="IPR049043">
    <property type="entry name" value="WHD_RIOX1"/>
</dbReference>
<evidence type="ECO:0000256" key="7">
    <source>
        <dbReference type="ARBA" id="ARBA00023002"/>
    </source>
</evidence>
<evidence type="ECO:0000256" key="13">
    <source>
        <dbReference type="ARBA" id="ARBA00047915"/>
    </source>
</evidence>
<keyword evidence="9 14" id="KW-0805">Transcription regulation</keyword>
<keyword evidence="11 14" id="KW-0539">Nucleus</keyword>
<dbReference type="EMBL" id="JBFDAA010000003">
    <property type="protein sequence ID" value="KAL1138398.1"/>
    <property type="molecule type" value="Genomic_DNA"/>
</dbReference>
<dbReference type="InterPro" id="IPR003347">
    <property type="entry name" value="JmjC_dom"/>
</dbReference>
<sequence length="399" mass="45927">MIDELLRHNVVMYGKHVDVTSYTNGVRETLNPEGRAHPHVIWDYYSNGCSIRLLNPQYFIPSLHMLLATLQEYFGCLVGANAYLTPPNSQGFAPHYDDIEAFVYQVEGKKHWKVYKPRSVKERLPRYSSPNFSEEEVGTPVLDVILSPGDVLYFPRGFIHHAKTLPGEHSLHITISTYQKSSWCDLLEKVLPLSLKKACEMDVDFRKGLPIGYLQNAGFAHSKAFLRKELIQGLRTFVSKLEQYIDVDSAVDQMGIQFMHDSLPPVFTEDELKCSVYNGGLVMKENGTLENYVQPNFNTKIRLLRAYLCRFVQEDMKLENGAVERQMRLYYNVDNSREYHGEDLQFLLIPPDMIASVHFLICAYPSFVTVNDLPCKTNEEKVLYILMTFNHHLIFIVPT</sequence>
<keyword evidence="10 14" id="KW-0804">Transcription</keyword>
<evidence type="ECO:0000256" key="2">
    <source>
        <dbReference type="ARBA" id="ARBA00010309"/>
    </source>
</evidence>
<gene>
    <name evidence="16" type="ORF">AAG570_008462</name>
</gene>
<evidence type="ECO:0000313" key="17">
    <source>
        <dbReference type="Proteomes" id="UP001558652"/>
    </source>
</evidence>
<dbReference type="Gene3D" id="3.90.930.40">
    <property type="match status" value="1"/>
</dbReference>
<dbReference type="GO" id="GO:0005506">
    <property type="term" value="F:iron ion binding"/>
    <property type="evidence" value="ECO:0007669"/>
    <property type="project" value="UniProtKB-UniRule"/>
</dbReference>
<name>A0ABD0ZC52_9HEMI</name>
<evidence type="ECO:0000259" key="15">
    <source>
        <dbReference type="PROSITE" id="PS51184"/>
    </source>
</evidence>
<evidence type="ECO:0000256" key="5">
    <source>
        <dbReference type="ARBA" id="ARBA00022853"/>
    </source>
</evidence>
<reference evidence="16 17" key="1">
    <citation type="submission" date="2024-07" db="EMBL/GenBank/DDBJ databases">
        <title>Chromosome-level genome assembly of the water stick insect Ranatra chinensis (Heteroptera: Nepidae).</title>
        <authorList>
            <person name="Liu X."/>
        </authorList>
    </citation>
    <scope>NUCLEOTIDE SEQUENCE [LARGE SCALE GENOMIC DNA]</scope>
    <source>
        <strain evidence="16">Cailab_2021Rc</strain>
        <tissue evidence="16">Muscle</tissue>
    </source>
</reference>
<evidence type="ECO:0000256" key="8">
    <source>
        <dbReference type="ARBA" id="ARBA00023004"/>
    </source>
</evidence>
<evidence type="ECO:0000256" key="9">
    <source>
        <dbReference type="ARBA" id="ARBA00023015"/>
    </source>
</evidence>
<comment type="subcellular location">
    <subcellularLocation>
        <location evidence="1 14">Nucleus</location>
    </subcellularLocation>
</comment>
<evidence type="ECO:0000256" key="11">
    <source>
        <dbReference type="ARBA" id="ARBA00023242"/>
    </source>
</evidence>
<dbReference type="GO" id="GO:0140680">
    <property type="term" value="F:histone H3K36me/H3K36me2 demethylase activity"/>
    <property type="evidence" value="ECO:0007669"/>
    <property type="project" value="UniProtKB-EC"/>
</dbReference>
<dbReference type="PANTHER" id="PTHR13096:SF8">
    <property type="entry name" value="RIBOSOMAL OXYGENASE 1"/>
    <property type="match status" value="1"/>
</dbReference>
<comment type="catalytic activity">
    <reaction evidence="13 14">
        <text>N(6),N(6)-dimethyl-L-lysyl(36)-[histone H3] + 2 2-oxoglutarate + 2 O2 = L-lysyl(36)-[histone H3] + 2 formaldehyde + 2 succinate + 2 CO2</text>
        <dbReference type="Rhea" id="RHEA:42032"/>
        <dbReference type="Rhea" id="RHEA-COMP:9785"/>
        <dbReference type="Rhea" id="RHEA-COMP:9787"/>
        <dbReference type="ChEBI" id="CHEBI:15379"/>
        <dbReference type="ChEBI" id="CHEBI:16526"/>
        <dbReference type="ChEBI" id="CHEBI:16810"/>
        <dbReference type="ChEBI" id="CHEBI:16842"/>
        <dbReference type="ChEBI" id="CHEBI:29969"/>
        <dbReference type="ChEBI" id="CHEBI:30031"/>
        <dbReference type="ChEBI" id="CHEBI:61976"/>
        <dbReference type="EC" id="1.14.11.27"/>
    </reaction>
</comment>
<keyword evidence="4 14" id="KW-0479">Metal-binding</keyword>
<feature type="domain" description="JmjC" evidence="15">
    <location>
        <begin position="49"/>
        <end position="194"/>
    </location>
</feature>
<keyword evidence="5" id="KW-0156">Chromatin regulator</keyword>
<evidence type="ECO:0000313" key="16">
    <source>
        <dbReference type="EMBL" id="KAL1138398.1"/>
    </source>
</evidence>
<keyword evidence="7 14" id="KW-0560">Oxidoreductase</keyword>
<dbReference type="FunFam" id="3.90.930.40:FF:000001">
    <property type="entry name" value="ribosomal oxygenase 1 isoform X1"/>
    <property type="match status" value="1"/>
</dbReference>
<dbReference type="PANTHER" id="PTHR13096">
    <property type="entry name" value="MINA53 MYC INDUCED NUCLEAR ANTIGEN"/>
    <property type="match status" value="1"/>
</dbReference>
<organism evidence="16 17">
    <name type="scientific">Ranatra chinensis</name>
    <dbReference type="NCBI Taxonomy" id="642074"/>
    <lineage>
        <taxon>Eukaryota</taxon>
        <taxon>Metazoa</taxon>
        <taxon>Ecdysozoa</taxon>
        <taxon>Arthropoda</taxon>
        <taxon>Hexapoda</taxon>
        <taxon>Insecta</taxon>
        <taxon>Pterygota</taxon>
        <taxon>Neoptera</taxon>
        <taxon>Paraneoptera</taxon>
        <taxon>Hemiptera</taxon>
        <taxon>Heteroptera</taxon>
        <taxon>Panheteroptera</taxon>
        <taxon>Nepomorpha</taxon>
        <taxon>Nepidae</taxon>
        <taxon>Ranatrinae</taxon>
        <taxon>Ranatra</taxon>
    </lineage>
</organism>
<dbReference type="Gene3D" id="2.60.120.650">
    <property type="entry name" value="Cupin"/>
    <property type="match status" value="1"/>
</dbReference>